<evidence type="ECO:0000313" key="2">
    <source>
        <dbReference type="EMBL" id="KZP10607.1"/>
    </source>
</evidence>
<feature type="chain" id="PRO_5007870033" description="Glycoside hydrolase family 16 protein" evidence="1">
    <location>
        <begin position="19"/>
        <end position="179"/>
    </location>
</feature>
<organism evidence="2 3">
    <name type="scientific">Athelia psychrophila</name>
    <dbReference type="NCBI Taxonomy" id="1759441"/>
    <lineage>
        <taxon>Eukaryota</taxon>
        <taxon>Fungi</taxon>
        <taxon>Dikarya</taxon>
        <taxon>Basidiomycota</taxon>
        <taxon>Agaricomycotina</taxon>
        <taxon>Agaricomycetes</taxon>
        <taxon>Agaricomycetidae</taxon>
        <taxon>Atheliales</taxon>
        <taxon>Atheliaceae</taxon>
        <taxon>Athelia</taxon>
    </lineage>
</organism>
<evidence type="ECO:0008006" key="4">
    <source>
        <dbReference type="Google" id="ProtNLM"/>
    </source>
</evidence>
<keyword evidence="3" id="KW-1185">Reference proteome</keyword>
<sequence>MIATQVLISILLTSAALAPPSFNPRRNARPPPPSHVEYSTNWAGAVLSEAAGTWKAVTDTFTVPTPAAVARPFFAAVAPTRAPSSHTRTIALRTDPSPHARWQSCPHAHFQPLRLTTSTRSQPIRDLTSTRSQLYAIPACARAQSMTALAVRTGPYLYSPSLRANATPTHPILIARVLG</sequence>
<gene>
    <name evidence="2" type="ORF">FIBSPDRAFT_1051210</name>
</gene>
<dbReference type="Proteomes" id="UP000076532">
    <property type="component" value="Unassembled WGS sequence"/>
</dbReference>
<dbReference type="AlphaFoldDB" id="A0A165ZHP4"/>
<feature type="signal peptide" evidence="1">
    <location>
        <begin position="1"/>
        <end position="18"/>
    </location>
</feature>
<dbReference type="InterPro" id="IPR000250">
    <property type="entry name" value="Peptidase_G1"/>
</dbReference>
<keyword evidence="1" id="KW-0732">Signal</keyword>
<protein>
    <recommendedName>
        <fullName evidence="4">Glycoside hydrolase family 16 protein</fullName>
    </recommendedName>
</protein>
<accession>A0A165ZHP4</accession>
<evidence type="ECO:0000256" key="1">
    <source>
        <dbReference type="SAM" id="SignalP"/>
    </source>
</evidence>
<dbReference type="EMBL" id="KV417676">
    <property type="protein sequence ID" value="KZP10607.1"/>
    <property type="molecule type" value="Genomic_DNA"/>
</dbReference>
<dbReference type="GO" id="GO:0070007">
    <property type="term" value="F:glutamic-type endopeptidase activity"/>
    <property type="evidence" value="ECO:0007669"/>
    <property type="project" value="InterPro"/>
</dbReference>
<proteinExistence type="predicted"/>
<name>A0A165ZHP4_9AGAM</name>
<dbReference type="GO" id="GO:0006508">
    <property type="term" value="P:proteolysis"/>
    <property type="evidence" value="ECO:0007669"/>
    <property type="project" value="InterPro"/>
</dbReference>
<dbReference type="InterPro" id="IPR013320">
    <property type="entry name" value="ConA-like_dom_sf"/>
</dbReference>
<reference evidence="2 3" key="1">
    <citation type="journal article" date="2016" name="Mol. Biol. Evol.">
        <title>Comparative Genomics of Early-Diverging Mushroom-Forming Fungi Provides Insights into the Origins of Lignocellulose Decay Capabilities.</title>
        <authorList>
            <person name="Nagy L.G."/>
            <person name="Riley R."/>
            <person name="Tritt A."/>
            <person name="Adam C."/>
            <person name="Daum C."/>
            <person name="Floudas D."/>
            <person name="Sun H."/>
            <person name="Yadav J.S."/>
            <person name="Pangilinan J."/>
            <person name="Larsson K.H."/>
            <person name="Matsuura K."/>
            <person name="Barry K."/>
            <person name="Labutti K."/>
            <person name="Kuo R."/>
            <person name="Ohm R.A."/>
            <person name="Bhattacharya S.S."/>
            <person name="Shirouzu T."/>
            <person name="Yoshinaga Y."/>
            <person name="Martin F.M."/>
            <person name="Grigoriev I.V."/>
            <person name="Hibbett D.S."/>
        </authorList>
    </citation>
    <scope>NUCLEOTIDE SEQUENCE [LARGE SCALE GENOMIC DNA]</scope>
    <source>
        <strain evidence="2 3">CBS 109695</strain>
    </source>
</reference>
<evidence type="ECO:0000313" key="3">
    <source>
        <dbReference type="Proteomes" id="UP000076532"/>
    </source>
</evidence>
<dbReference type="Pfam" id="PF01828">
    <property type="entry name" value="Peptidase_A4"/>
    <property type="match status" value="1"/>
</dbReference>
<dbReference type="SUPFAM" id="SSF49899">
    <property type="entry name" value="Concanavalin A-like lectins/glucanases"/>
    <property type="match status" value="1"/>
</dbReference>